<evidence type="ECO:0000313" key="5">
    <source>
        <dbReference type="Proteomes" id="UP000257109"/>
    </source>
</evidence>
<dbReference type="PANTHER" id="PTHR48475:SF1">
    <property type="entry name" value="RNASE H TYPE-1 DOMAIN-CONTAINING PROTEIN"/>
    <property type="match status" value="1"/>
</dbReference>
<dbReference type="InterPro" id="IPR012337">
    <property type="entry name" value="RNaseH-like_sf"/>
</dbReference>
<evidence type="ECO:0000256" key="1">
    <source>
        <dbReference type="SAM" id="MobiDB-lite"/>
    </source>
</evidence>
<dbReference type="FunFam" id="3.30.420.10:FF:000032">
    <property type="entry name" value="Retrovirus-related Pol polyprotein from transposon 297-like Protein"/>
    <property type="match status" value="1"/>
</dbReference>
<dbReference type="Pfam" id="PF00665">
    <property type="entry name" value="rve"/>
    <property type="match status" value="1"/>
</dbReference>
<accession>A0A371F3E8</accession>
<evidence type="ECO:0000259" key="2">
    <source>
        <dbReference type="PROSITE" id="PS50879"/>
    </source>
</evidence>
<keyword evidence="5" id="KW-1185">Reference proteome</keyword>
<feature type="region of interest" description="Disordered" evidence="1">
    <location>
        <begin position="613"/>
        <end position="781"/>
    </location>
</feature>
<evidence type="ECO:0000313" key="4">
    <source>
        <dbReference type="EMBL" id="RDX72831.1"/>
    </source>
</evidence>
<dbReference type="InterPro" id="IPR002156">
    <property type="entry name" value="RNaseH_domain"/>
</dbReference>
<dbReference type="Pfam" id="PF17921">
    <property type="entry name" value="Integrase_H2C2"/>
    <property type="match status" value="1"/>
</dbReference>
<dbReference type="Gene3D" id="1.10.340.70">
    <property type="match status" value="1"/>
</dbReference>
<dbReference type="InterPro" id="IPR036397">
    <property type="entry name" value="RNaseH_sf"/>
</dbReference>
<dbReference type="PROSITE" id="PS50879">
    <property type="entry name" value="RNASE_H_1"/>
    <property type="match status" value="1"/>
</dbReference>
<dbReference type="GO" id="GO:0003676">
    <property type="term" value="F:nucleic acid binding"/>
    <property type="evidence" value="ECO:0007669"/>
    <property type="project" value="InterPro"/>
</dbReference>
<dbReference type="InterPro" id="IPR041588">
    <property type="entry name" value="Integrase_H2C2"/>
</dbReference>
<dbReference type="AlphaFoldDB" id="A0A371F3E8"/>
<feature type="compositionally biased region" description="Polar residues" evidence="1">
    <location>
        <begin position="660"/>
        <end position="676"/>
    </location>
</feature>
<dbReference type="OrthoDB" id="2016337at2759"/>
<gene>
    <name evidence="4" type="primary">GIN1</name>
    <name evidence="4" type="ORF">CR513_47629</name>
</gene>
<comment type="caution">
    <text evidence="4">The sequence shown here is derived from an EMBL/GenBank/DDBJ whole genome shotgun (WGS) entry which is preliminary data.</text>
</comment>
<dbReference type="GO" id="GO:0004523">
    <property type="term" value="F:RNA-DNA hybrid ribonuclease activity"/>
    <property type="evidence" value="ECO:0007669"/>
    <property type="project" value="InterPro"/>
</dbReference>
<dbReference type="Proteomes" id="UP000257109">
    <property type="component" value="Unassembled WGS sequence"/>
</dbReference>
<proteinExistence type="predicted"/>
<feature type="domain" description="Integrase catalytic" evidence="3">
    <location>
        <begin position="334"/>
        <end position="493"/>
    </location>
</feature>
<dbReference type="EMBL" id="QJKJ01010745">
    <property type="protein sequence ID" value="RDX72831.1"/>
    <property type="molecule type" value="Genomic_DNA"/>
</dbReference>
<name>A0A371F3E8_MUCPR</name>
<dbReference type="GO" id="GO:0015074">
    <property type="term" value="P:DNA integration"/>
    <property type="evidence" value="ECO:0007669"/>
    <property type="project" value="InterPro"/>
</dbReference>
<feature type="compositionally biased region" description="Polar residues" evidence="1">
    <location>
        <begin position="763"/>
        <end position="781"/>
    </location>
</feature>
<dbReference type="CDD" id="cd09279">
    <property type="entry name" value="RNase_HI_like"/>
    <property type="match status" value="1"/>
</dbReference>
<dbReference type="Gene3D" id="3.30.420.10">
    <property type="entry name" value="Ribonuclease H-like superfamily/Ribonuclease H"/>
    <property type="match status" value="2"/>
</dbReference>
<reference evidence="4" key="1">
    <citation type="submission" date="2018-05" db="EMBL/GenBank/DDBJ databases">
        <title>Draft genome of Mucuna pruriens seed.</title>
        <authorList>
            <person name="Nnadi N.E."/>
            <person name="Vos R."/>
            <person name="Hasami M.H."/>
            <person name="Devisetty U.K."/>
            <person name="Aguiy J.C."/>
        </authorList>
    </citation>
    <scope>NUCLEOTIDE SEQUENCE [LARGE SCALE GENOMIC DNA]</scope>
    <source>
        <strain evidence="4">JCA_2017</strain>
    </source>
</reference>
<organism evidence="4 5">
    <name type="scientific">Mucuna pruriens</name>
    <name type="common">Velvet bean</name>
    <name type="synonym">Dolichos pruriens</name>
    <dbReference type="NCBI Taxonomy" id="157652"/>
    <lineage>
        <taxon>Eukaryota</taxon>
        <taxon>Viridiplantae</taxon>
        <taxon>Streptophyta</taxon>
        <taxon>Embryophyta</taxon>
        <taxon>Tracheophyta</taxon>
        <taxon>Spermatophyta</taxon>
        <taxon>Magnoliopsida</taxon>
        <taxon>eudicotyledons</taxon>
        <taxon>Gunneridae</taxon>
        <taxon>Pentapetalae</taxon>
        <taxon>rosids</taxon>
        <taxon>fabids</taxon>
        <taxon>Fabales</taxon>
        <taxon>Fabaceae</taxon>
        <taxon>Papilionoideae</taxon>
        <taxon>50 kb inversion clade</taxon>
        <taxon>NPAAA clade</taxon>
        <taxon>indigoferoid/millettioid clade</taxon>
        <taxon>Phaseoleae</taxon>
        <taxon>Mucuna</taxon>
    </lineage>
</organism>
<dbReference type="InterPro" id="IPR001584">
    <property type="entry name" value="Integrase_cat-core"/>
</dbReference>
<feature type="compositionally biased region" description="Basic residues" evidence="1">
    <location>
        <begin position="738"/>
        <end position="751"/>
    </location>
</feature>
<feature type="compositionally biased region" description="Polar residues" evidence="1">
    <location>
        <begin position="709"/>
        <end position="733"/>
    </location>
</feature>
<feature type="non-terminal residue" evidence="4">
    <location>
        <position position="1"/>
    </location>
</feature>
<evidence type="ECO:0000259" key="3">
    <source>
        <dbReference type="PROSITE" id="PS50994"/>
    </source>
</evidence>
<sequence length="781" mass="88553">MALSEYDILYVNQTAVKGSALADQLAYHPLADSQPLSYEFPDEHLMAATVDKDQRNDEWTMWFDGASNIVGNGIRVLLVLPENQCLPFAAKLGFDCTNNMAEYEACTMGLLMALEHQVKRLRVFGDSALVIYQLRGEWEARDAKLIPYHDYAKEIMSAFEAITFSHVHREENQTADALATLSAMVRINEGQEMVIQVRQQPQTAYCQCLPVRRQYQMQNHGKYPEDAPENSKRTLRRLASNFLLSGTTLYKRNSDMTLLRCVDEQEAKQIIEEVHEGIFGTHVNGHALARKILRAGYYWTQMESDCHLHVQKCAKCQMYTNHLNVAPSTLHNLNAPWPFSMWGIDVIGPIEPKASNGHRFILVAIDYFTKWVEASSYSSVPRRTVIRFIKRDIICRYGLPAHIITDNGTNLNNKMMSELCEQFRITHHNSTPYRPKMNGAVEAANKNLKKIIQKMVVTYKDWHEMLPYALHGYHTSVRTSTGASPYLLVYGTEAVLPIEVEIPSLRVLAEAELDETEWVQQRFDQLNLIEEKRLTALCHGQLYQQRIKRAFDKKVKPRVFQKGDMVLKKVLPNIKDQRGKWAPNYEGPYVVKQAFSGGALILIDAEGQDLSHPVNADAKTRRKTKTLARTAEDQGKNTSNPLGPEGLAPQLELYPLTLPKMQNSPKKNPRSPNLLSRIQGGRVSHGSQGPSLSRIPGAESLTDPRGPSLSRTQRPSLSRIQGPSLSYPKTQGPSHPYHAFRLKSARPRFTHMPHPYPSLFEAPTTQAKQRPPSYDSNQRQC</sequence>
<dbReference type="PROSITE" id="PS50994">
    <property type="entry name" value="INTEGRASE"/>
    <property type="match status" value="1"/>
</dbReference>
<dbReference type="SUPFAM" id="SSF53098">
    <property type="entry name" value="Ribonuclease H-like"/>
    <property type="match status" value="2"/>
</dbReference>
<feature type="domain" description="RNase H type-1" evidence="2">
    <location>
        <begin position="55"/>
        <end position="184"/>
    </location>
</feature>
<protein>
    <submittedName>
        <fullName evidence="4">Gypsy retrotransposon integrase-like protein 1</fullName>
    </submittedName>
</protein>
<dbReference type="Pfam" id="PF13456">
    <property type="entry name" value="RVT_3"/>
    <property type="match status" value="1"/>
</dbReference>
<dbReference type="PANTHER" id="PTHR48475">
    <property type="entry name" value="RIBONUCLEASE H"/>
    <property type="match status" value="1"/>
</dbReference>